<sequence>METQRKLQVVEADFEKGFQRCEAALAKEQANIDLIERNGEQLRTLEDRDNEAAEREFEAEEKLRFLEEQLKEAVARAESAERDVVRNENIVTSVKLDLQAWVDKRAKVDKEIDKIDELVGGLSSFDALDEPEPEPEVEPEPEDEPEPEPEPEEEPEED</sequence>
<feature type="region of interest" description="Disordered" evidence="3">
    <location>
        <begin position="120"/>
        <end position="158"/>
    </location>
</feature>
<accession>A0A7D9JEK6</accession>
<keyword evidence="5" id="KW-1185">Reference proteome</keyword>
<dbReference type="Gene3D" id="1.20.5.170">
    <property type="match status" value="1"/>
</dbReference>
<dbReference type="InterPro" id="IPR000533">
    <property type="entry name" value="Tropomyosin"/>
</dbReference>
<dbReference type="SUPFAM" id="SSF57997">
    <property type="entry name" value="Tropomyosin"/>
    <property type="match status" value="1"/>
</dbReference>
<organism evidence="4 5">
    <name type="scientific">Paramuricea clavata</name>
    <name type="common">Red gorgonian</name>
    <name type="synonym">Violescent sea-whip</name>
    <dbReference type="NCBI Taxonomy" id="317549"/>
    <lineage>
        <taxon>Eukaryota</taxon>
        <taxon>Metazoa</taxon>
        <taxon>Cnidaria</taxon>
        <taxon>Anthozoa</taxon>
        <taxon>Octocorallia</taxon>
        <taxon>Malacalcyonacea</taxon>
        <taxon>Plexauridae</taxon>
        <taxon>Paramuricea</taxon>
    </lineage>
</organism>
<evidence type="ECO:0000313" key="4">
    <source>
        <dbReference type="EMBL" id="CAB4028151.1"/>
    </source>
</evidence>
<feature type="coiled-coil region" evidence="2">
    <location>
        <begin position="18"/>
        <end position="90"/>
    </location>
</feature>
<gene>
    <name evidence="4" type="ORF">PACLA_8A026385</name>
</gene>
<protein>
    <submittedName>
        <fullName evidence="4">Uncharacterized protein</fullName>
    </submittedName>
</protein>
<reference evidence="4" key="1">
    <citation type="submission" date="2020-04" db="EMBL/GenBank/DDBJ databases">
        <authorList>
            <person name="Alioto T."/>
            <person name="Alioto T."/>
            <person name="Gomez Garrido J."/>
        </authorList>
    </citation>
    <scope>NUCLEOTIDE SEQUENCE</scope>
    <source>
        <strain evidence="4">A484AB</strain>
    </source>
</reference>
<evidence type="ECO:0000256" key="2">
    <source>
        <dbReference type="SAM" id="Coils"/>
    </source>
</evidence>
<proteinExistence type="predicted"/>
<keyword evidence="1 2" id="KW-0175">Coiled coil</keyword>
<dbReference type="Proteomes" id="UP001152795">
    <property type="component" value="Unassembled WGS sequence"/>
</dbReference>
<dbReference type="AlphaFoldDB" id="A0A7D9JEK6"/>
<dbReference type="Pfam" id="PF00261">
    <property type="entry name" value="Tropomyosin"/>
    <property type="match status" value="1"/>
</dbReference>
<dbReference type="EMBL" id="CACRXK020015279">
    <property type="protein sequence ID" value="CAB4028151.1"/>
    <property type="molecule type" value="Genomic_DNA"/>
</dbReference>
<evidence type="ECO:0000313" key="5">
    <source>
        <dbReference type="Proteomes" id="UP001152795"/>
    </source>
</evidence>
<comment type="caution">
    <text evidence="4">The sequence shown here is derived from an EMBL/GenBank/DDBJ whole genome shotgun (WGS) entry which is preliminary data.</text>
</comment>
<evidence type="ECO:0000256" key="3">
    <source>
        <dbReference type="SAM" id="MobiDB-lite"/>
    </source>
</evidence>
<evidence type="ECO:0000256" key="1">
    <source>
        <dbReference type="ARBA" id="ARBA00023054"/>
    </source>
</evidence>
<feature type="compositionally biased region" description="Acidic residues" evidence="3">
    <location>
        <begin position="127"/>
        <end position="158"/>
    </location>
</feature>
<name>A0A7D9JEK6_PARCT</name>